<evidence type="ECO:0000256" key="2">
    <source>
        <dbReference type="ARBA" id="ARBA00022679"/>
    </source>
</evidence>
<keyword evidence="3 4" id="KW-0418">Kinase</keyword>
<comment type="similarity">
    <text evidence="1 4">Belongs to the glycerate kinase type-1 family.</text>
</comment>
<dbReference type="GO" id="GO:0008887">
    <property type="term" value="F:glycerate kinase activity"/>
    <property type="evidence" value="ECO:0007669"/>
    <property type="project" value="UniProtKB-UniRule"/>
</dbReference>
<evidence type="ECO:0000256" key="3">
    <source>
        <dbReference type="ARBA" id="ARBA00022777"/>
    </source>
</evidence>
<accession>A0A315ZZI5</accession>
<dbReference type="NCBIfam" id="TIGR00045">
    <property type="entry name" value="glycerate kinase"/>
    <property type="match status" value="1"/>
</dbReference>
<comment type="caution">
    <text evidence="5">The sequence shown here is derived from an EMBL/GenBank/DDBJ whole genome shotgun (WGS) entry which is preliminary data.</text>
</comment>
<dbReference type="RefSeq" id="WP_109775713.1">
    <property type="nucleotide sequence ID" value="NZ_QGDQ01000024.1"/>
</dbReference>
<keyword evidence="2 4" id="KW-0808">Transferase</keyword>
<dbReference type="Gene3D" id="3.40.50.10350">
    <property type="entry name" value="Glycerate kinase, domain 1"/>
    <property type="match status" value="1"/>
</dbReference>
<dbReference type="InterPro" id="IPR004381">
    <property type="entry name" value="Glycerate_kinase"/>
</dbReference>
<sequence>MRVLVAPDGFTGTLTAPEAAAAMAEGWLHTRPGDDVDLCPMSDGGPGFLDVLEAAAPASRRVEVPTTGPLGAPVTAPVLFLDGTTATAAVESALACGTALLPVAVPVAERDALGATTVGVGALLAAARAGLPPSGPRRVLVGLGGSATTDGGAGALAALARADEPFLTSGGGAVRSVRAEHLSWLPALRAAWAEVDLVAATDVDVPLLGPHGAAHGFGPQKGASPADVALLEEALAAWRDAVEEVEPVTTGVARAPGAGAAGGLGYGLLVLGGHREAGARAVAQAVGLADRVARADVVLTGEGSLDWQSLHGKVVAEVARLGVRTGTPVVAVAGQVRLDVAQAVGAGLALVHAVVEDAAHHPGELERSLASPGPALAAATAEAAAQWA</sequence>
<dbReference type="InterPro" id="IPR018197">
    <property type="entry name" value="Glycerate_kinase_RE-like"/>
</dbReference>
<keyword evidence="6" id="KW-1185">Reference proteome</keyword>
<dbReference type="Gene3D" id="3.90.1510.10">
    <property type="entry name" value="Glycerate kinase, domain 2"/>
    <property type="match status" value="1"/>
</dbReference>
<dbReference type="OrthoDB" id="9774290at2"/>
<name>A0A315ZZI5_9ACTN</name>
<dbReference type="PIRSF" id="PIRSF006078">
    <property type="entry name" value="GlxK"/>
    <property type="match status" value="1"/>
</dbReference>
<evidence type="ECO:0000256" key="4">
    <source>
        <dbReference type="PIRNR" id="PIRNR006078"/>
    </source>
</evidence>
<gene>
    <name evidence="5" type="ORF">BXY45_12430</name>
</gene>
<dbReference type="AlphaFoldDB" id="A0A315ZZI5"/>
<proteinExistence type="inferred from homology"/>
<dbReference type="PANTHER" id="PTHR21599">
    <property type="entry name" value="GLYCERATE KINASE"/>
    <property type="match status" value="1"/>
</dbReference>
<dbReference type="Pfam" id="PF02595">
    <property type="entry name" value="Gly_kinase"/>
    <property type="match status" value="1"/>
</dbReference>
<dbReference type="PANTHER" id="PTHR21599:SF0">
    <property type="entry name" value="GLYCERATE KINASE"/>
    <property type="match status" value="1"/>
</dbReference>
<dbReference type="InterPro" id="IPR018193">
    <property type="entry name" value="Glyc_kinase_flavodox-like_fold"/>
</dbReference>
<evidence type="ECO:0000313" key="6">
    <source>
        <dbReference type="Proteomes" id="UP000245469"/>
    </source>
</evidence>
<evidence type="ECO:0000313" key="5">
    <source>
        <dbReference type="EMBL" id="PWJ49864.1"/>
    </source>
</evidence>
<organism evidence="5 6">
    <name type="scientific">Quadrisphaera granulorum</name>
    <dbReference type="NCBI Taxonomy" id="317664"/>
    <lineage>
        <taxon>Bacteria</taxon>
        <taxon>Bacillati</taxon>
        <taxon>Actinomycetota</taxon>
        <taxon>Actinomycetes</taxon>
        <taxon>Kineosporiales</taxon>
        <taxon>Kineosporiaceae</taxon>
        <taxon>Quadrisphaera</taxon>
    </lineage>
</organism>
<dbReference type="GO" id="GO:0031388">
    <property type="term" value="P:organic acid phosphorylation"/>
    <property type="evidence" value="ECO:0007669"/>
    <property type="project" value="UniProtKB-UniRule"/>
</dbReference>
<evidence type="ECO:0000256" key="1">
    <source>
        <dbReference type="ARBA" id="ARBA00006284"/>
    </source>
</evidence>
<dbReference type="Proteomes" id="UP000245469">
    <property type="component" value="Unassembled WGS sequence"/>
</dbReference>
<dbReference type="SUPFAM" id="SSF110738">
    <property type="entry name" value="Glycerate kinase I"/>
    <property type="match status" value="1"/>
</dbReference>
<dbReference type="InterPro" id="IPR036129">
    <property type="entry name" value="Glycerate_kinase_sf"/>
</dbReference>
<dbReference type="EMBL" id="QGDQ01000024">
    <property type="protein sequence ID" value="PWJ49864.1"/>
    <property type="molecule type" value="Genomic_DNA"/>
</dbReference>
<protein>
    <submittedName>
        <fullName evidence="5">Glycerate kinase</fullName>
    </submittedName>
</protein>
<reference evidence="5 6" key="1">
    <citation type="submission" date="2018-03" db="EMBL/GenBank/DDBJ databases">
        <title>Genomic Encyclopedia of Archaeal and Bacterial Type Strains, Phase II (KMG-II): from individual species to whole genera.</title>
        <authorList>
            <person name="Goeker M."/>
        </authorList>
    </citation>
    <scope>NUCLEOTIDE SEQUENCE [LARGE SCALE GENOMIC DNA]</scope>
    <source>
        <strain evidence="5 6">DSM 44889</strain>
    </source>
</reference>